<accession>E3QWY2</accession>
<feature type="compositionally biased region" description="Polar residues" evidence="1">
    <location>
        <begin position="59"/>
        <end position="68"/>
    </location>
</feature>
<gene>
    <name evidence="3" type="ORF">GLRG_10514</name>
</gene>
<keyword evidence="2" id="KW-0732">Signal</keyword>
<dbReference type="eggNOG" id="ENOG502T4JX">
    <property type="taxonomic scope" value="Eukaryota"/>
</dbReference>
<feature type="region of interest" description="Disordered" evidence="1">
    <location>
        <begin position="34"/>
        <end position="73"/>
    </location>
</feature>
<evidence type="ECO:0000313" key="3">
    <source>
        <dbReference type="EMBL" id="EFQ35370.1"/>
    </source>
</evidence>
<protein>
    <submittedName>
        <fullName evidence="3">Uncharacterized protein</fullName>
    </submittedName>
</protein>
<feature type="signal peptide" evidence="2">
    <location>
        <begin position="1"/>
        <end position="23"/>
    </location>
</feature>
<reference evidence="4" key="1">
    <citation type="journal article" date="2012" name="Nat. Genet.">
        <title>Lifestyle transitions in plant pathogenic Colletotrichum fungi deciphered by genome and transcriptome analyses.</title>
        <authorList>
            <person name="O'Connell R.J."/>
            <person name="Thon M.R."/>
            <person name="Hacquard S."/>
            <person name="Amyotte S.G."/>
            <person name="Kleemann J."/>
            <person name="Torres M.F."/>
            <person name="Damm U."/>
            <person name="Buiate E.A."/>
            <person name="Epstein L."/>
            <person name="Alkan N."/>
            <person name="Altmueller J."/>
            <person name="Alvarado-Balderrama L."/>
            <person name="Bauser C.A."/>
            <person name="Becker C."/>
            <person name="Birren B.W."/>
            <person name="Chen Z."/>
            <person name="Choi J."/>
            <person name="Crouch J.A."/>
            <person name="Duvick J.P."/>
            <person name="Farman M.A."/>
            <person name="Gan P."/>
            <person name="Heiman D."/>
            <person name="Henrissat B."/>
            <person name="Howard R.J."/>
            <person name="Kabbage M."/>
            <person name="Koch C."/>
            <person name="Kracher B."/>
            <person name="Kubo Y."/>
            <person name="Law A.D."/>
            <person name="Lebrun M.-H."/>
            <person name="Lee Y.-H."/>
            <person name="Miyara I."/>
            <person name="Moore N."/>
            <person name="Neumann U."/>
            <person name="Nordstroem K."/>
            <person name="Panaccione D.G."/>
            <person name="Panstruga R."/>
            <person name="Place M."/>
            <person name="Proctor R.H."/>
            <person name="Prusky D."/>
            <person name="Rech G."/>
            <person name="Reinhardt R."/>
            <person name="Rollins J.A."/>
            <person name="Rounsley S."/>
            <person name="Schardl C.L."/>
            <person name="Schwartz D.C."/>
            <person name="Shenoy N."/>
            <person name="Shirasu K."/>
            <person name="Sikhakolli U.R."/>
            <person name="Stueber K."/>
            <person name="Sukno S.A."/>
            <person name="Sweigard J.A."/>
            <person name="Takano Y."/>
            <person name="Takahara H."/>
            <person name="Trail F."/>
            <person name="van der Does H.C."/>
            <person name="Voll L.M."/>
            <person name="Will I."/>
            <person name="Young S."/>
            <person name="Zeng Q."/>
            <person name="Zhang J."/>
            <person name="Zhou S."/>
            <person name="Dickman M.B."/>
            <person name="Schulze-Lefert P."/>
            <person name="Ver Loren van Themaat E."/>
            <person name="Ma L.-J."/>
            <person name="Vaillancourt L.J."/>
        </authorList>
    </citation>
    <scope>NUCLEOTIDE SEQUENCE [LARGE SCALE GENOMIC DNA]</scope>
    <source>
        <strain evidence="4">M1.001 / M2 / FGSC 10212</strain>
    </source>
</reference>
<proteinExistence type="predicted"/>
<dbReference type="OrthoDB" id="10632107at2759"/>
<evidence type="ECO:0000256" key="1">
    <source>
        <dbReference type="SAM" id="MobiDB-lite"/>
    </source>
</evidence>
<dbReference type="STRING" id="645133.E3QWY2"/>
<feature type="chain" id="PRO_5003180898" evidence="2">
    <location>
        <begin position="24"/>
        <end position="225"/>
    </location>
</feature>
<feature type="region of interest" description="Disordered" evidence="1">
    <location>
        <begin position="91"/>
        <end position="225"/>
    </location>
</feature>
<evidence type="ECO:0000313" key="4">
    <source>
        <dbReference type="Proteomes" id="UP000008782"/>
    </source>
</evidence>
<dbReference type="Proteomes" id="UP000008782">
    <property type="component" value="Unassembled WGS sequence"/>
</dbReference>
<keyword evidence="4" id="KW-1185">Reference proteome</keyword>
<dbReference type="HOGENOM" id="CLU_1266807_0_0_1"/>
<feature type="compositionally biased region" description="Basic and acidic residues" evidence="1">
    <location>
        <begin position="129"/>
        <end position="152"/>
    </location>
</feature>
<organism evidence="4">
    <name type="scientific">Colletotrichum graminicola (strain M1.001 / M2 / FGSC 10212)</name>
    <name type="common">Maize anthracnose fungus</name>
    <name type="synonym">Glomerella graminicola</name>
    <dbReference type="NCBI Taxonomy" id="645133"/>
    <lineage>
        <taxon>Eukaryota</taxon>
        <taxon>Fungi</taxon>
        <taxon>Dikarya</taxon>
        <taxon>Ascomycota</taxon>
        <taxon>Pezizomycotina</taxon>
        <taxon>Sordariomycetes</taxon>
        <taxon>Hypocreomycetidae</taxon>
        <taxon>Glomerellales</taxon>
        <taxon>Glomerellaceae</taxon>
        <taxon>Colletotrichum</taxon>
        <taxon>Colletotrichum graminicola species complex</taxon>
    </lineage>
</organism>
<sequence length="225" mass="24627">MHIPSFCQAAAIGMAFYAMTAVAAPVNEPDATDIAKPNVDSMPDMSNAAPKGDDKDVLLTTSDENNGITEDRSRRCRRDIDGKRRDCDDYYYGDDDYGRRGRGRGRGRGDGGGDYNNRAVQNEPEEDGKDLAKRRDDGPDDGGRRGDRDRGRGRGRGRGGRGGDYGRAVQDEPNKDAKDLGKRGYGDDSYRHHGDDSYGYHGEEDEEARAATRGEDMEGGDGPRP</sequence>
<dbReference type="RefSeq" id="XP_008099390.1">
    <property type="nucleotide sequence ID" value="XM_008101199.1"/>
</dbReference>
<dbReference type="GeneID" id="24415879"/>
<name>E3QWY2_COLGM</name>
<feature type="compositionally biased region" description="Basic and acidic residues" evidence="1">
    <location>
        <begin position="169"/>
        <end position="225"/>
    </location>
</feature>
<dbReference type="AlphaFoldDB" id="E3QWY2"/>
<dbReference type="VEuPathDB" id="FungiDB:GLRG_10514"/>
<evidence type="ECO:0000256" key="2">
    <source>
        <dbReference type="SAM" id="SignalP"/>
    </source>
</evidence>
<dbReference type="EMBL" id="GG697392">
    <property type="protein sequence ID" value="EFQ35370.1"/>
    <property type="molecule type" value="Genomic_DNA"/>
</dbReference>